<dbReference type="InterPro" id="IPR053134">
    <property type="entry name" value="RNA-dir_DNA_polymerase"/>
</dbReference>
<dbReference type="CDD" id="cd00303">
    <property type="entry name" value="retropepsin_like"/>
    <property type="match status" value="1"/>
</dbReference>
<organism evidence="3 4">
    <name type="scientific">Meripilus lineatus</name>
    <dbReference type="NCBI Taxonomy" id="2056292"/>
    <lineage>
        <taxon>Eukaryota</taxon>
        <taxon>Fungi</taxon>
        <taxon>Dikarya</taxon>
        <taxon>Basidiomycota</taxon>
        <taxon>Agaricomycotina</taxon>
        <taxon>Agaricomycetes</taxon>
        <taxon>Polyporales</taxon>
        <taxon>Meripilaceae</taxon>
        <taxon>Meripilus</taxon>
    </lineage>
</organism>
<evidence type="ECO:0000259" key="2">
    <source>
        <dbReference type="PROSITE" id="PS50878"/>
    </source>
</evidence>
<dbReference type="InterPro" id="IPR043128">
    <property type="entry name" value="Rev_trsase/Diguanyl_cyclase"/>
</dbReference>
<dbReference type="EMBL" id="JANAWD010000367">
    <property type="protein sequence ID" value="KAJ3480574.1"/>
    <property type="molecule type" value="Genomic_DNA"/>
</dbReference>
<evidence type="ECO:0000313" key="4">
    <source>
        <dbReference type="Proteomes" id="UP001212997"/>
    </source>
</evidence>
<dbReference type="Pfam" id="PF08284">
    <property type="entry name" value="RVP_2"/>
    <property type="match status" value="1"/>
</dbReference>
<dbReference type="InterPro" id="IPR000477">
    <property type="entry name" value="RT_dom"/>
</dbReference>
<gene>
    <name evidence="3" type="ORF">NLI96_g8249</name>
</gene>
<dbReference type="Pfam" id="PF00078">
    <property type="entry name" value="RVT_1"/>
    <property type="match status" value="1"/>
</dbReference>
<feature type="coiled-coil region" evidence="1">
    <location>
        <begin position="103"/>
        <end position="134"/>
    </location>
</feature>
<dbReference type="CDD" id="cd01647">
    <property type="entry name" value="RT_LTR"/>
    <property type="match status" value="1"/>
</dbReference>
<dbReference type="SUPFAM" id="SSF56672">
    <property type="entry name" value="DNA/RNA polymerases"/>
    <property type="match status" value="1"/>
</dbReference>
<dbReference type="Gene3D" id="3.30.70.270">
    <property type="match status" value="1"/>
</dbReference>
<dbReference type="PROSITE" id="PS50878">
    <property type="entry name" value="RT_POL"/>
    <property type="match status" value="1"/>
</dbReference>
<dbReference type="PANTHER" id="PTHR24559">
    <property type="entry name" value="TRANSPOSON TY3-I GAG-POL POLYPROTEIN"/>
    <property type="match status" value="1"/>
</dbReference>
<dbReference type="PANTHER" id="PTHR24559:SF444">
    <property type="entry name" value="REVERSE TRANSCRIPTASE DOMAIN-CONTAINING PROTEIN"/>
    <property type="match status" value="1"/>
</dbReference>
<keyword evidence="1" id="KW-0175">Coiled coil</keyword>
<keyword evidence="4" id="KW-1185">Reference proteome</keyword>
<dbReference type="InterPro" id="IPR021109">
    <property type="entry name" value="Peptidase_aspartic_dom_sf"/>
</dbReference>
<proteinExistence type="predicted"/>
<evidence type="ECO:0000313" key="3">
    <source>
        <dbReference type="EMBL" id="KAJ3480574.1"/>
    </source>
</evidence>
<dbReference type="Gene3D" id="2.40.70.10">
    <property type="entry name" value="Acid Proteases"/>
    <property type="match status" value="1"/>
</dbReference>
<name>A0AAD5YB98_9APHY</name>
<dbReference type="AlphaFoldDB" id="A0AAD5YB98"/>
<dbReference type="InterPro" id="IPR043502">
    <property type="entry name" value="DNA/RNA_pol_sf"/>
</dbReference>
<feature type="domain" description="Reverse transcriptase" evidence="2">
    <location>
        <begin position="182"/>
        <end position="366"/>
    </location>
</feature>
<dbReference type="Proteomes" id="UP001212997">
    <property type="component" value="Unassembled WGS sequence"/>
</dbReference>
<evidence type="ECO:0000256" key="1">
    <source>
        <dbReference type="SAM" id="Coils"/>
    </source>
</evidence>
<sequence>MADFLSTTIVDQLQLEREILAKPLPVQLAVHGSRTKVNCCTTVELEYQGIKGKRRFDIANLDHYDAILGTPFLFQHKVAIAFNPSRIVIGSTEPEVIKGIETSVIVSAAVEVLEDELEKLRKELRKEATDLCADADHTELPPLRIVNHHIPLMDDKKIYPYRPAKCPDALKTLWQAKKDRYLASGRWRIATGRNAIPILLIPKPPREDGQLRLRATFDKRPENENTYKLASPLPDIDTILRNVARHVYWTGLDGNKAYEQIRIEPEDVWKTLFTTPDGTMESLVLQQGDCNGPATYQTLMNQIFAPYIGVFMDVYLDDIIIYSDTIEDHMKHVRMVFDVLRREKLYLSAEKMQFFARKLKILGHVIDKEGIAMDPHKVDKIANWKHQIAKGSGSPWQS</sequence>
<dbReference type="Gene3D" id="3.10.10.10">
    <property type="entry name" value="HIV Type 1 Reverse Transcriptase, subunit A, domain 1"/>
    <property type="match status" value="1"/>
</dbReference>
<reference evidence="3" key="1">
    <citation type="submission" date="2022-07" db="EMBL/GenBank/DDBJ databases">
        <title>Genome Sequence of Physisporinus lineatus.</title>
        <authorList>
            <person name="Buettner E."/>
        </authorList>
    </citation>
    <scope>NUCLEOTIDE SEQUENCE</scope>
    <source>
        <strain evidence="3">VT162</strain>
    </source>
</reference>
<accession>A0AAD5YB98</accession>
<protein>
    <recommendedName>
        <fullName evidence="2">Reverse transcriptase domain-containing protein</fullName>
    </recommendedName>
</protein>
<comment type="caution">
    <text evidence="3">The sequence shown here is derived from an EMBL/GenBank/DDBJ whole genome shotgun (WGS) entry which is preliminary data.</text>
</comment>